<dbReference type="PANTHER" id="PTHR30461:SF23">
    <property type="entry name" value="DNA RECOMBINASE-RELATED"/>
    <property type="match status" value="1"/>
</dbReference>
<organism evidence="4">
    <name type="scientific">bioreactor metagenome</name>
    <dbReference type="NCBI Taxonomy" id="1076179"/>
    <lineage>
        <taxon>unclassified sequences</taxon>
        <taxon>metagenomes</taxon>
        <taxon>ecological metagenomes</taxon>
    </lineage>
</organism>
<dbReference type="GO" id="GO:0003677">
    <property type="term" value="F:DNA binding"/>
    <property type="evidence" value="ECO:0007669"/>
    <property type="project" value="InterPro"/>
</dbReference>
<dbReference type="InterPro" id="IPR011109">
    <property type="entry name" value="DNA_bind_recombinase_dom"/>
</dbReference>
<evidence type="ECO:0000259" key="3">
    <source>
        <dbReference type="PROSITE" id="PS51737"/>
    </source>
</evidence>
<feature type="domain" description="Resolvase/invertase-type recombinase catalytic" evidence="2">
    <location>
        <begin position="2"/>
        <end position="148"/>
    </location>
</feature>
<dbReference type="InterPro" id="IPR038109">
    <property type="entry name" value="DNA_bind_recomb_sf"/>
</dbReference>
<dbReference type="AlphaFoldDB" id="A0A644WEF5"/>
<dbReference type="Gene3D" id="3.40.50.1390">
    <property type="entry name" value="Resolvase, N-terminal catalytic domain"/>
    <property type="match status" value="1"/>
</dbReference>
<dbReference type="Pfam" id="PF07508">
    <property type="entry name" value="Recombinase"/>
    <property type="match status" value="1"/>
</dbReference>
<dbReference type="SMART" id="SM00857">
    <property type="entry name" value="Resolvase"/>
    <property type="match status" value="1"/>
</dbReference>
<dbReference type="InterPro" id="IPR025827">
    <property type="entry name" value="Zn_ribbon_recom_dom"/>
</dbReference>
<accession>A0A644WEF5</accession>
<comment type="caution">
    <text evidence="4">The sequence shown here is derived from an EMBL/GenBank/DDBJ whole genome shotgun (WGS) entry which is preliminary data.</text>
</comment>
<dbReference type="InterPro" id="IPR006119">
    <property type="entry name" value="Resolv_N"/>
</dbReference>
<dbReference type="Pfam" id="PF00239">
    <property type="entry name" value="Resolvase"/>
    <property type="match status" value="1"/>
</dbReference>
<dbReference type="InterPro" id="IPR050639">
    <property type="entry name" value="SSR_resolvase"/>
</dbReference>
<feature type="domain" description="Recombinase" evidence="3">
    <location>
        <begin position="156"/>
        <end position="290"/>
    </location>
</feature>
<proteinExistence type="predicted"/>
<dbReference type="Gene3D" id="3.90.1750.20">
    <property type="entry name" value="Putative Large Serine Recombinase, Chain B, Domain 2"/>
    <property type="match status" value="1"/>
</dbReference>
<keyword evidence="1" id="KW-0175">Coiled coil</keyword>
<dbReference type="EMBL" id="VSSQ01000831">
    <property type="protein sequence ID" value="MPM01917.1"/>
    <property type="molecule type" value="Genomic_DNA"/>
</dbReference>
<evidence type="ECO:0000313" key="4">
    <source>
        <dbReference type="EMBL" id="MPM01917.1"/>
    </source>
</evidence>
<dbReference type="PROSITE" id="PS51737">
    <property type="entry name" value="RECOMBINASE_DNA_BIND"/>
    <property type="match status" value="1"/>
</dbReference>
<dbReference type="PANTHER" id="PTHR30461">
    <property type="entry name" value="DNA-INVERTASE FROM LAMBDOID PROPHAGE"/>
    <property type="match status" value="1"/>
</dbReference>
<dbReference type="CDD" id="cd00338">
    <property type="entry name" value="Ser_Recombinase"/>
    <property type="match status" value="1"/>
</dbReference>
<dbReference type="SUPFAM" id="SSF53041">
    <property type="entry name" value="Resolvase-like"/>
    <property type="match status" value="1"/>
</dbReference>
<dbReference type="Pfam" id="PF13408">
    <property type="entry name" value="Zn_ribbon_recom"/>
    <property type="match status" value="1"/>
</dbReference>
<evidence type="ECO:0000256" key="1">
    <source>
        <dbReference type="SAM" id="Coils"/>
    </source>
</evidence>
<dbReference type="GO" id="GO:0000150">
    <property type="term" value="F:DNA strand exchange activity"/>
    <property type="evidence" value="ECO:0007669"/>
    <property type="project" value="InterPro"/>
</dbReference>
<evidence type="ECO:0000259" key="2">
    <source>
        <dbReference type="PROSITE" id="PS51736"/>
    </source>
</evidence>
<gene>
    <name evidence="4" type="ORF">SDC9_48157</name>
</gene>
<dbReference type="InterPro" id="IPR036162">
    <property type="entry name" value="Resolvase-like_N_sf"/>
</dbReference>
<dbReference type="PROSITE" id="PS51736">
    <property type="entry name" value="RECOMBINASES_3"/>
    <property type="match status" value="1"/>
</dbReference>
<sequence length="502" mass="58339">MKAVGYIRVSTDRLEQKDSLENQKSIFLDCIKERGFDFYDFYIDVFTGTTDKRESFNRLMEDAKQNKFDVIIVKELSRLARNAELAYGIKNLLENHDIKLISLEGAIDTTVDSNKNQMFGIYAWLYQQESENTSNRTKAVFISKYKNGEYLSAQPPYGYEKLREEKKLVIRKDETPDIVREIFNKFLDDWGYDKIARWLSNEGYKTPAQIVGKKNAGEFWHGPTVKKILTNPAYIGDLVQHREETRSAINKKRKQIPKEEQIVVKGTHEAIIDETTFNRVQEIISKREANGRGKTKSKTNLFTNFVFCADCGTGLWYKKNTKSYTCGKHTRHGIIACTQHKVLELDLIDLIIDDLKGFTQNLDKEKLKKMALNKAEQFSKNSKKKLKEIENQISKINAEKENLLTFLLDGTISKEVYTKRIEDNEKKMKELDLKKSDLTSNNKVFEIDDKVMKLIEDVIKIEELNRDILSKLVDKILVKEDGELEIFYKFSLPQKTHIKQTA</sequence>
<protein>
    <submittedName>
        <fullName evidence="4">Uncharacterized protein</fullName>
    </submittedName>
</protein>
<feature type="coiled-coil region" evidence="1">
    <location>
        <begin position="372"/>
        <end position="441"/>
    </location>
</feature>
<reference evidence="4" key="1">
    <citation type="submission" date="2019-08" db="EMBL/GenBank/DDBJ databases">
        <authorList>
            <person name="Kucharzyk K."/>
            <person name="Murdoch R.W."/>
            <person name="Higgins S."/>
            <person name="Loffler F."/>
        </authorList>
    </citation>
    <scope>NUCLEOTIDE SEQUENCE</scope>
</reference>
<name>A0A644WEF5_9ZZZZ</name>